<reference evidence="2" key="1">
    <citation type="submission" date="2021-02" db="EMBL/GenBank/DDBJ databases">
        <authorList>
            <person name="Nowell W R."/>
        </authorList>
    </citation>
    <scope>NUCLEOTIDE SEQUENCE</scope>
</reference>
<proteinExistence type="predicted"/>
<accession>A0A817QTK7</accession>
<dbReference type="EMBL" id="CAJNXB010002113">
    <property type="protein sequence ID" value="CAF3217041.1"/>
    <property type="molecule type" value="Genomic_DNA"/>
</dbReference>
<dbReference type="Proteomes" id="UP000663825">
    <property type="component" value="Unassembled WGS sequence"/>
</dbReference>
<gene>
    <name evidence="2" type="ORF">TIS948_LOCUS13429</name>
</gene>
<dbReference type="AlphaFoldDB" id="A0A817QTK7"/>
<organism evidence="2 3">
    <name type="scientific">Rotaria socialis</name>
    <dbReference type="NCBI Taxonomy" id="392032"/>
    <lineage>
        <taxon>Eukaryota</taxon>
        <taxon>Metazoa</taxon>
        <taxon>Spiralia</taxon>
        <taxon>Gnathifera</taxon>
        <taxon>Rotifera</taxon>
        <taxon>Eurotatoria</taxon>
        <taxon>Bdelloidea</taxon>
        <taxon>Philodinida</taxon>
        <taxon>Philodinidae</taxon>
        <taxon>Rotaria</taxon>
    </lineage>
</organism>
<name>A0A817QTK7_9BILA</name>
<feature type="region of interest" description="Disordered" evidence="1">
    <location>
        <begin position="159"/>
        <end position="191"/>
    </location>
</feature>
<evidence type="ECO:0000256" key="1">
    <source>
        <dbReference type="SAM" id="MobiDB-lite"/>
    </source>
</evidence>
<protein>
    <submittedName>
        <fullName evidence="2">Uncharacterized protein</fullName>
    </submittedName>
</protein>
<feature type="region of interest" description="Disordered" evidence="1">
    <location>
        <begin position="365"/>
        <end position="385"/>
    </location>
</feature>
<evidence type="ECO:0000313" key="2">
    <source>
        <dbReference type="EMBL" id="CAF3217041.1"/>
    </source>
</evidence>
<evidence type="ECO:0000313" key="3">
    <source>
        <dbReference type="Proteomes" id="UP000663825"/>
    </source>
</evidence>
<sequence length="385" mass="44942">MTTSTRHVHVIGGPNSAFARLFPDKYQQQQEIIRKQRSKSIESERLKNSDRITPEYRSNNNHREIRRKSCRIRFCPNEDDRLKTRTRSEPYLNQIHLSSDYSNRNVNYDEQHRETNYRNNSDNIIYNQRVGIRYLRPPTPPSPGPLVFREIQSTPTDELPPLLLSTTPPIPPRTPSPIVVRERPPTPPEYQPTEIITKKLLRGPTPLRRVILRHASPLPAKPRPVIIEKWLPYKEAKERRVLYQRMQQTRPAQHNLIFRCEPPQVKIKQKIEHIGCFRVDPKVYTAQYGSTLRRTDSIRRVLENIGCNANLLTSNGYQNCYLPTNNSSYNDNLRTRTSHVSNERLNKLLGSPILTRAKTTRENYYDVPKSNDDDPNYTKLSSATC</sequence>
<dbReference type="OrthoDB" id="10044071at2759"/>
<comment type="caution">
    <text evidence="2">The sequence shown here is derived from an EMBL/GenBank/DDBJ whole genome shotgun (WGS) entry which is preliminary data.</text>
</comment>